<keyword evidence="3 8" id="KW-0812">Transmembrane</keyword>
<keyword evidence="6" id="KW-0325">Glycoprotein</keyword>
<protein>
    <submittedName>
        <fullName evidence="10">Uncharacterized protein</fullName>
    </submittedName>
</protein>
<feature type="transmembrane region" description="Helical" evidence="8">
    <location>
        <begin position="111"/>
        <end position="132"/>
    </location>
</feature>
<feature type="signal peptide" evidence="9">
    <location>
        <begin position="1"/>
        <end position="16"/>
    </location>
</feature>
<proteinExistence type="inferred from homology"/>
<evidence type="ECO:0000256" key="5">
    <source>
        <dbReference type="ARBA" id="ARBA00023136"/>
    </source>
</evidence>
<dbReference type="Proteomes" id="UP000218231">
    <property type="component" value="Unassembled WGS sequence"/>
</dbReference>
<evidence type="ECO:0000256" key="7">
    <source>
        <dbReference type="SAM" id="Coils"/>
    </source>
</evidence>
<comment type="similarity">
    <text evidence="2">Belongs to the prominin family.</text>
</comment>
<comment type="subcellular location">
    <subcellularLocation>
        <location evidence="1">Membrane</location>
        <topology evidence="1">Multi-pass membrane protein</topology>
    </subcellularLocation>
</comment>
<sequence>MLQLIPLFLVLPSTVSIDFPIYRPSEQYKCGSFLKGHDDKALTLYYKAIDQFIRILSSPFPHQDLLNTKALSGDLNEIKESLETKYEQASDPKNENKKKKKHIVLKQERRIILHSVSLVVFSAVFTISYLVYRLLACCICERSSSGKKASTDGKFDGCTRNSLNVLLALLVLVQVFAAAAILITGQYAEYGMEELPSRLIHCIDDLNLYKRDSDMRIRKLLIDDYQTLNASLTHQLAHAGHTVVDRVKRLTGAHALDTLMNISTNAQDVITVLTDAKGNVRHLNEEASRFEAEFARLRKSAADELLACIEHEIDPLKAMCHKTERLLSSLSATQFRLSTHFLSESSDENLRKIVDANITSALEESNAKFTLMEEIIQQEIDKRVYSAQNTMKMISDDLFVVAETISTQIRQVNFDPLYKYVSLASDDKGQIRKYMQYSGIWLSVVLFFCLSLCTVLLLFFSSNLTNLVCQPLRDPLSRSDVMSLVERYLDIWKTSHRVPEDVQKFLEQRTPADIIRACQRNETFYEIFALDNKYRLNHLKDFEKDSYEQLEKYLQIALNELPEIQPFSTIVSKEELERLGKLSDLNISNINKEALEKIHSLIQELDLSAKAREFEESINNSGGGREKPRAVSQVLEQIKDIQERIADPLRQRLQVLHDNLTRLDTKLNEVQVPISSLIAKIQHAQALLSENVKLHFEKAAKDEFSALIENIDDYAEHVRTQMQTEVSSCKPIGEIAYFSTAALCSKTVDPLNGAWMSMLISLLCLAPIVLISTSLTNLYNKMHPYPK</sequence>
<dbReference type="Pfam" id="PF05478">
    <property type="entry name" value="Prominin"/>
    <property type="match status" value="1"/>
</dbReference>
<feature type="transmembrane region" description="Helical" evidence="8">
    <location>
        <begin position="440"/>
        <end position="460"/>
    </location>
</feature>
<comment type="caution">
    <text evidence="10">The sequence shown here is derived from an EMBL/GenBank/DDBJ whole genome shotgun (WGS) entry which is preliminary data.</text>
</comment>
<dbReference type="EMBL" id="LIAE01006329">
    <property type="protein sequence ID" value="PAV91212.1"/>
    <property type="molecule type" value="Genomic_DNA"/>
</dbReference>
<evidence type="ECO:0000256" key="9">
    <source>
        <dbReference type="SAM" id="SignalP"/>
    </source>
</evidence>
<keyword evidence="9" id="KW-0732">Signal</keyword>
<keyword evidence="7" id="KW-0175">Coiled coil</keyword>
<dbReference type="GO" id="GO:0016020">
    <property type="term" value="C:membrane"/>
    <property type="evidence" value="ECO:0007669"/>
    <property type="project" value="UniProtKB-SubCell"/>
</dbReference>
<keyword evidence="5 8" id="KW-0472">Membrane</keyword>
<feature type="transmembrane region" description="Helical" evidence="8">
    <location>
        <begin position="754"/>
        <end position="779"/>
    </location>
</feature>
<name>A0A2A2LY93_9BILA</name>
<feature type="chain" id="PRO_5012426234" evidence="9">
    <location>
        <begin position="17"/>
        <end position="787"/>
    </location>
</feature>
<organism evidence="10 11">
    <name type="scientific">Diploscapter pachys</name>
    <dbReference type="NCBI Taxonomy" id="2018661"/>
    <lineage>
        <taxon>Eukaryota</taxon>
        <taxon>Metazoa</taxon>
        <taxon>Ecdysozoa</taxon>
        <taxon>Nematoda</taxon>
        <taxon>Chromadorea</taxon>
        <taxon>Rhabditida</taxon>
        <taxon>Rhabditina</taxon>
        <taxon>Rhabditomorpha</taxon>
        <taxon>Rhabditoidea</taxon>
        <taxon>Rhabditidae</taxon>
        <taxon>Diploscapter</taxon>
    </lineage>
</organism>
<evidence type="ECO:0000256" key="3">
    <source>
        <dbReference type="ARBA" id="ARBA00022692"/>
    </source>
</evidence>
<feature type="coiled-coil region" evidence="7">
    <location>
        <begin position="273"/>
        <end position="300"/>
    </location>
</feature>
<dbReference type="AlphaFoldDB" id="A0A2A2LY93"/>
<evidence type="ECO:0000256" key="8">
    <source>
        <dbReference type="SAM" id="Phobius"/>
    </source>
</evidence>
<gene>
    <name evidence="10" type="ORF">WR25_09188</name>
</gene>
<evidence type="ECO:0000256" key="4">
    <source>
        <dbReference type="ARBA" id="ARBA00022989"/>
    </source>
</evidence>
<evidence type="ECO:0000256" key="1">
    <source>
        <dbReference type="ARBA" id="ARBA00004141"/>
    </source>
</evidence>
<reference evidence="10 11" key="1">
    <citation type="journal article" date="2017" name="Curr. Biol.">
        <title>Genome architecture and evolution of a unichromosomal asexual nematode.</title>
        <authorList>
            <person name="Fradin H."/>
            <person name="Zegar C."/>
            <person name="Gutwein M."/>
            <person name="Lucas J."/>
            <person name="Kovtun M."/>
            <person name="Corcoran D."/>
            <person name="Baugh L.R."/>
            <person name="Kiontke K."/>
            <person name="Gunsalus K."/>
            <person name="Fitch D.H."/>
            <person name="Piano F."/>
        </authorList>
    </citation>
    <scope>NUCLEOTIDE SEQUENCE [LARGE SCALE GENOMIC DNA]</scope>
    <source>
        <strain evidence="10">PF1309</strain>
    </source>
</reference>
<evidence type="ECO:0000313" key="10">
    <source>
        <dbReference type="EMBL" id="PAV91212.1"/>
    </source>
</evidence>
<evidence type="ECO:0000256" key="2">
    <source>
        <dbReference type="ARBA" id="ARBA00006058"/>
    </source>
</evidence>
<feature type="transmembrane region" description="Helical" evidence="8">
    <location>
        <begin position="165"/>
        <end position="188"/>
    </location>
</feature>
<evidence type="ECO:0000256" key="6">
    <source>
        <dbReference type="ARBA" id="ARBA00023180"/>
    </source>
</evidence>
<accession>A0A2A2LY93</accession>
<keyword evidence="11" id="KW-1185">Reference proteome</keyword>
<keyword evidence="4 8" id="KW-1133">Transmembrane helix</keyword>
<dbReference type="InterPro" id="IPR008795">
    <property type="entry name" value="Prominin"/>
</dbReference>
<dbReference type="OrthoDB" id="6229420at2759"/>
<dbReference type="PANTHER" id="PTHR22730:SF1">
    <property type="entry name" value="PROMININ-LIKE PROTEIN"/>
    <property type="match status" value="1"/>
</dbReference>
<evidence type="ECO:0000313" key="11">
    <source>
        <dbReference type="Proteomes" id="UP000218231"/>
    </source>
</evidence>
<dbReference type="PANTHER" id="PTHR22730">
    <property type="entry name" value="PROMININ PROM PROTEIN"/>
    <property type="match status" value="1"/>
</dbReference>